<comment type="subcellular location">
    <subcellularLocation>
        <location evidence="1">Cell membrane</location>
        <topology evidence="1">Multi-pass membrane protein</topology>
    </subcellularLocation>
</comment>
<feature type="transmembrane region" description="Helical" evidence="7">
    <location>
        <begin position="327"/>
        <end position="346"/>
    </location>
</feature>
<feature type="transmembrane region" description="Helical" evidence="7">
    <location>
        <begin position="287"/>
        <end position="315"/>
    </location>
</feature>
<dbReference type="RefSeq" id="WP_120517187.1">
    <property type="nucleotide sequence ID" value="NZ_QXZY01000008.1"/>
</dbReference>
<feature type="transmembrane region" description="Helical" evidence="7">
    <location>
        <begin position="409"/>
        <end position="428"/>
    </location>
</feature>
<dbReference type="InterPro" id="IPR050833">
    <property type="entry name" value="Poly_Biosynth_Transport"/>
</dbReference>
<evidence type="ECO:0000256" key="1">
    <source>
        <dbReference type="ARBA" id="ARBA00004651"/>
    </source>
</evidence>
<feature type="transmembrane region" description="Helical" evidence="7">
    <location>
        <begin position="41"/>
        <end position="67"/>
    </location>
</feature>
<evidence type="ECO:0000256" key="5">
    <source>
        <dbReference type="ARBA" id="ARBA00022989"/>
    </source>
</evidence>
<comment type="caution">
    <text evidence="8">The sequence shown here is derived from an EMBL/GenBank/DDBJ whole genome shotgun (WGS) entry which is preliminary data.</text>
</comment>
<proteinExistence type="inferred from homology"/>
<accession>A0A3N4MAU0</accession>
<evidence type="ECO:0000256" key="2">
    <source>
        <dbReference type="ARBA" id="ARBA00007430"/>
    </source>
</evidence>
<feature type="transmembrane region" description="Helical" evidence="7">
    <location>
        <begin position="12"/>
        <end position="35"/>
    </location>
</feature>
<dbReference type="PANTHER" id="PTHR30250">
    <property type="entry name" value="PST FAMILY PREDICTED COLANIC ACID TRANSPORTER"/>
    <property type="match status" value="1"/>
</dbReference>
<evidence type="ECO:0000256" key="3">
    <source>
        <dbReference type="ARBA" id="ARBA00022475"/>
    </source>
</evidence>
<feature type="transmembrane region" description="Helical" evidence="7">
    <location>
        <begin position="380"/>
        <end position="402"/>
    </location>
</feature>
<evidence type="ECO:0000256" key="7">
    <source>
        <dbReference type="SAM" id="Phobius"/>
    </source>
</evidence>
<feature type="transmembrane region" description="Helical" evidence="7">
    <location>
        <begin position="353"/>
        <end position="374"/>
    </location>
</feature>
<evidence type="ECO:0000313" key="8">
    <source>
        <dbReference type="EMBL" id="RPD40495.1"/>
    </source>
</evidence>
<evidence type="ECO:0000256" key="4">
    <source>
        <dbReference type="ARBA" id="ARBA00022692"/>
    </source>
</evidence>
<feature type="transmembrane region" description="Helical" evidence="7">
    <location>
        <begin position="443"/>
        <end position="465"/>
    </location>
</feature>
<protein>
    <submittedName>
        <fullName evidence="8">Lipopolysaccharide biosynthesis protein</fullName>
    </submittedName>
</protein>
<feature type="transmembrane region" description="Helical" evidence="7">
    <location>
        <begin position="210"/>
        <end position="227"/>
    </location>
</feature>
<feature type="transmembrane region" description="Helical" evidence="7">
    <location>
        <begin position="148"/>
        <end position="166"/>
    </location>
</feature>
<evidence type="ECO:0000313" key="9">
    <source>
        <dbReference type="Proteomes" id="UP000279089"/>
    </source>
</evidence>
<feature type="transmembrane region" description="Helical" evidence="7">
    <location>
        <begin position="172"/>
        <end position="189"/>
    </location>
</feature>
<gene>
    <name evidence="8" type="ORF">EG028_14410</name>
</gene>
<dbReference type="Proteomes" id="UP000279089">
    <property type="component" value="Unassembled WGS sequence"/>
</dbReference>
<comment type="similarity">
    <text evidence="2">Belongs to the polysaccharide synthase family.</text>
</comment>
<organism evidence="8 9">
    <name type="scientific">Chitinophaga barathri</name>
    <dbReference type="NCBI Taxonomy" id="1647451"/>
    <lineage>
        <taxon>Bacteria</taxon>
        <taxon>Pseudomonadati</taxon>
        <taxon>Bacteroidota</taxon>
        <taxon>Chitinophagia</taxon>
        <taxon>Chitinophagales</taxon>
        <taxon>Chitinophagaceae</taxon>
        <taxon>Chitinophaga</taxon>
    </lineage>
</organism>
<feature type="transmembrane region" description="Helical" evidence="7">
    <location>
        <begin position="109"/>
        <end position="136"/>
    </location>
</feature>
<keyword evidence="3" id="KW-1003">Cell membrane</keyword>
<name>A0A3N4MAU0_9BACT</name>
<dbReference type="EMBL" id="RMBX01000007">
    <property type="protein sequence ID" value="RPD40495.1"/>
    <property type="molecule type" value="Genomic_DNA"/>
</dbReference>
<feature type="transmembrane region" description="Helical" evidence="7">
    <location>
        <begin position="247"/>
        <end position="266"/>
    </location>
</feature>
<feature type="transmembrane region" description="Helical" evidence="7">
    <location>
        <begin position="79"/>
        <end position="103"/>
    </location>
</feature>
<keyword evidence="6 7" id="KW-0472">Membrane</keyword>
<keyword evidence="4 7" id="KW-0812">Transmembrane</keyword>
<keyword evidence="5 7" id="KW-1133">Transmembrane helix</keyword>
<dbReference type="GO" id="GO:0005886">
    <property type="term" value="C:plasma membrane"/>
    <property type="evidence" value="ECO:0007669"/>
    <property type="project" value="UniProtKB-SubCell"/>
</dbReference>
<keyword evidence="9" id="KW-1185">Reference proteome</keyword>
<dbReference type="Pfam" id="PF13440">
    <property type="entry name" value="Polysacc_synt_3"/>
    <property type="match status" value="1"/>
</dbReference>
<reference evidence="9" key="1">
    <citation type="submission" date="2018-11" db="EMBL/GenBank/DDBJ databases">
        <title>Chitinophaga lutea sp.nov., isolate from arsenic contaminated soil.</title>
        <authorList>
            <person name="Zong Y."/>
        </authorList>
    </citation>
    <scope>NUCLEOTIDE SEQUENCE [LARGE SCALE GENOMIC DNA]</scope>
    <source>
        <strain evidence="9">YLT18</strain>
    </source>
</reference>
<dbReference type="OrthoDB" id="9770347at2"/>
<dbReference type="AlphaFoldDB" id="A0A3N4MAU0"/>
<sequence>MILRNQFIHSVLFTAGAKYIGLVVQLVITGILSRLLTPKDFGVIAIATVFIVFFNLLCDIGIGVAVIQNKTLTPTETASIFSFSVYLGVLLGLLFFLASGFIADYYSQPMLIAICRLLSLTVLFASLNVVPNALLLKEKKFRFIAQRTLLIQVASGIVGIAAAYAGLKAYALILYAISASVFMFIFNYLKNPLSFELFPKLSAIRKIFRYSIYQFLFNFINYFSRNLDKLLIGKFLSPASLGLYDKAYRLMLLPVENLTYVLSAVIHPHFSEFQQDKRRIFDIYMKIVQVLALVGFPLSIFLHFTASELIFIIFGRQWSAAIPPFEVLAWSVGLQIVLSSSGSIFQAANNTKLLFVSGFLSAITMILGILYGIFISKSLIGVSFGLLAAFLLNFVQCYILLIRMLNGDFITFIKLFRTPLILASLVFISESLLNNSVTLHNEVASFLLKSAVAVAAVTSGMLLLGEHRQFLKLLRSLKQQ</sequence>
<dbReference type="CDD" id="cd13127">
    <property type="entry name" value="MATE_tuaB_like"/>
    <property type="match status" value="1"/>
</dbReference>
<dbReference type="PANTHER" id="PTHR30250:SF10">
    <property type="entry name" value="LIPOPOLYSACCHARIDE BIOSYNTHESIS PROTEIN WZXC"/>
    <property type="match status" value="1"/>
</dbReference>
<evidence type="ECO:0000256" key="6">
    <source>
        <dbReference type="ARBA" id="ARBA00023136"/>
    </source>
</evidence>